<dbReference type="InterPro" id="IPR036388">
    <property type="entry name" value="WH-like_DNA-bd_sf"/>
</dbReference>
<accession>A0A7R9GWA2</accession>
<feature type="domain" description="E2F/DP family winged-helix DNA-binding" evidence="7">
    <location>
        <begin position="8"/>
        <end position="74"/>
    </location>
</feature>
<organism evidence="8">
    <name type="scientific">Timema cristinae</name>
    <name type="common">Walking stick</name>
    <dbReference type="NCBI Taxonomy" id="61476"/>
    <lineage>
        <taxon>Eukaryota</taxon>
        <taxon>Metazoa</taxon>
        <taxon>Ecdysozoa</taxon>
        <taxon>Arthropoda</taxon>
        <taxon>Hexapoda</taxon>
        <taxon>Insecta</taxon>
        <taxon>Pterygota</taxon>
        <taxon>Neoptera</taxon>
        <taxon>Polyneoptera</taxon>
        <taxon>Phasmatodea</taxon>
        <taxon>Timematodea</taxon>
        <taxon>Timematoidea</taxon>
        <taxon>Timematidae</taxon>
        <taxon>Timema</taxon>
    </lineage>
</organism>
<name>A0A7R9GWA2_TIMCR</name>
<comment type="similarity">
    <text evidence="1 5">Belongs to the E2F/DP family.</text>
</comment>
<dbReference type="InterPro" id="IPR037241">
    <property type="entry name" value="E2F-DP_heterodim"/>
</dbReference>
<dbReference type="CDD" id="cd14660">
    <property type="entry name" value="E2F_DD"/>
    <property type="match status" value="1"/>
</dbReference>
<evidence type="ECO:0000256" key="6">
    <source>
        <dbReference type="SAM" id="MobiDB-lite"/>
    </source>
</evidence>
<dbReference type="Pfam" id="PF16421">
    <property type="entry name" value="E2F_CC-MB"/>
    <property type="match status" value="1"/>
</dbReference>
<dbReference type="GO" id="GO:0000981">
    <property type="term" value="F:DNA-binding transcription factor activity, RNA polymerase II-specific"/>
    <property type="evidence" value="ECO:0007669"/>
    <property type="project" value="TreeGrafter"/>
</dbReference>
<evidence type="ECO:0000313" key="8">
    <source>
        <dbReference type="EMBL" id="CAD7399068.1"/>
    </source>
</evidence>
<evidence type="ECO:0000256" key="4">
    <source>
        <dbReference type="ARBA" id="ARBA00023163"/>
    </source>
</evidence>
<evidence type="ECO:0000256" key="1">
    <source>
        <dbReference type="ARBA" id="ARBA00010940"/>
    </source>
</evidence>
<dbReference type="SUPFAM" id="SSF46785">
    <property type="entry name" value="Winged helix' DNA-binding domain"/>
    <property type="match status" value="1"/>
</dbReference>
<comment type="subcellular location">
    <subcellularLocation>
        <location evidence="5">Nucleus</location>
    </subcellularLocation>
</comment>
<dbReference type="Gene3D" id="6.10.250.540">
    <property type="match status" value="1"/>
</dbReference>
<sequence>MADNQQSRFEKSLGLLTTRFVSLLQKARDGVLDLKVAADILAVRQKRRIYDITNVLEGIGLIEKKSKNSIQWKGAGPGCNTQEMSERLITLKKEISRLEDHEKKLDTHKQWLQQSFNNIADDVENCHLAYVTSEDICKCFEGDTMLTIKAPNGTSLESSIGQIKYQIHLKSSTGPILVTLINKDADSETPVSVLVPPVKVESSLAKDTPKEVEPVAKAVEAPATRSTRLRSSPQKGAVTSSSHMPASTSQVEEAPRAQSPMGLKRKRGPGRPPKHPRIEAESPKEELDMEPDVILGDVLSGTCTSDFGPLVRLSPPPNEKDYYFNLGDNEGVCDLFDIPLMSISKRIVNIKTPIASKDACNKSYVDRMEAKHSNEQILALSAAKEAIKDRWTR</sequence>
<keyword evidence="3 5" id="KW-0238">DNA-binding</keyword>
<evidence type="ECO:0000256" key="5">
    <source>
        <dbReference type="RuleBase" id="RU003796"/>
    </source>
</evidence>
<dbReference type="InterPro" id="IPR032198">
    <property type="entry name" value="E2F_CC-MB"/>
</dbReference>
<dbReference type="InterPro" id="IPR003316">
    <property type="entry name" value="E2F_WHTH_DNA-bd_dom"/>
</dbReference>
<reference evidence="8" key="1">
    <citation type="submission" date="2020-11" db="EMBL/GenBank/DDBJ databases">
        <authorList>
            <person name="Tran Van P."/>
        </authorList>
    </citation>
    <scope>NUCLEOTIDE SEQUENCE</scope>
</reference>
<evidence type="ECO:0000259" key="7">
    <source>
        <dbReference type="SMART" id="SM01372"/>
    </source>
</evidence>
<dbReference type="SUPFAM" id="SSF144074">
    <property type="entry name" value="E2F-DP heterodimerization region"/>
    <property type="match status" value="1"/>
</dbReference>
<feature type="compositionally biased region" description="Basic and acidic residues" evidence="6">
    <location>
        <begin position="276"/>
        <end position="286"/>
    </location>
</feature>
<dbReference type="GO" id="GO:0000978">
    <property type="term" value="F:RNA polymerase II cis-regulatory region sequence-specific DNA binding"/>
    <property type="evidence" value="ECO:0007669"/>
    <property type="project" value="InterPro"/>
</dbReference>
<dbReference type="FunFam" id="1.10.10.10:FF:000008">
    <property type="entry name" value="E2F transcription factor 1"/>
    <property type="match status" value="1"/>
</dbReference>
<feature type="compositionally biased region" description="Polar residues" evidence="6">
    <location>
        <begin position="224"/>
        <end position="251"/>
    </location>
</feature>
<dbReference type="Pfam" id="PF02319">
    <property type="entry name" value="WHD_E2F_TDP"/>
    <property type="match status" value="1"/>
</dbReference>
<dbReference type="InterPro" id="IPR036390">
    <property type="entry name" value="WH_DNA-bd_sf"/>
</dbReference>
<feature type="region of interest" description="Disordered" evidence="6">
    <location>
        <begin position="204"/>
        <end position="286"/>
    </location>
</feature>
<dbReference type="EMBL" id="OC317785">
    <property type="protein sequence ID" value="CAD7399068.1"/>
    <property type="molecule type" value="Genomic_DNA"/>
</dbReference>
<dbReference type="PANTHER" id="PTHR12081">
    <property type="entry name" value="TRANSCRIPTION FACTOR E2F"/>
    <property type="match status" value="1"/>
</dbReference>
<keyword evidence="4 5" id="KW-0804">Transcription</keyword>
<gene>
    <name evidence="8" type="ORF">TCEB3V08_LOCUS4803</name>
</gene>
<feature type="compositionally biased region" description="Basic residues" evidence="6">
    <location>
        <begin position="263"/>
        <end position="275"/>
    </location>
</feature>
<dbReference type="GO" id="GO:0090575">
    <property type="term" value="C:RNA polymerase II transcription regulator complex"/>
    <property type="evidence" value="ECO:0007669"/>
    <property type="project" value="TreeGrafter"/>
</dbReference>
<keyword evidence="5" id="KW-0539">Nucleus</keyword>
<dbReference type="AlphaFoldDB" id="A0A7R9GWA2"/>
<keyword evidence="2 5" id="KW-0805">Transcription regulation</keyword>
<protein>
    <recommendedName>
        <fullName evidence="7">E2F/DP family winged-helix DNA-binding domain-containing protein</fullName>
    </recommendedName>
</protein>
<dbReference type="PANTHER" id="PTHR12081:SF18">
    <property type="entry name" value="TRANSCRIPTION FACTOR E2F2-RELATED"/>
    <property type="match status" value="1"/>
</dbReference>
<proteinExistence type="inferred from homology"/>
<dbReference type="Gene3D" id="1.10.10.10">
    <property type="entry name" value="Winged helix-like DNA-binding domain superfamily/Winged helix DNA-binding domain"/>
    <property type="match status" value="1"/>
</dbReference>
<dbReference type="InterPro" id="IPR015633">
    <property type="entry name" value="E2F"/>
</dbReference>
<dbReference type="GO" id="GO:0046983">
    <property type="term" value="F:protein dimerization activity"/>
    <property type="evidence" value="ECO:0007669"/>
    <property type="project" value="InterPro"/>
</dbReference>
<evidence type="ECO:0000256" key="3">
    <source>
        <dbReference type="ARBA" id="ARBA00023125"/>
    </source>
</evidence>
<dbReference type="SMART" id="SM01372">
    <property type="entry name" value="E2F_TDP"/>
    <property type="match status" value="1"/>
</dbReference>
<evidence type="ECO:0000256" key="2">
    <source>
        <dbReference type="ARBA" id="ARBA00023015"/>
    </source>
</evidence>